<organism evidence="2 3">
    <name type="scientific">Thermothelomyces thermophilus (strain ATCC 42464 / BCRC 31852 / DSM 1799)</name>
    <name type="common">Sporotrichum thermophile</name>
    <dbReference type="NCBI Taxonomy" id="573729"/>
    <lineage>
        <taxon>Eukaryota</taxon>
        <taxon>Fungi</taxon>
        <taxon>Dikarya</taxon>
        <taxon>Ascomycota</taxon>
        <taxon>Pezizomycotina</taxon>
        <taxon>Sordariomycetes</taxon>
        <taxon>Sordariomycetidae</taxon>
        <taxon>Sordariales</taxon>
        <taxon>Chaetomiaceae</taxon>
        <taxon>Thermothelomyces</taxon>
    </lineage>
</organism>
<feature type="compositionally biased region" description="Basic and acidic residues" evidence="1">
    <location>
        <begin position="253"/>
        <end position="266"/>
    </location>
</feature>
<dbReference type="KEGG" id="mtm:MYCTH_2057781"/>
<dbReference type="Proteomes" id="UP000007322">
    <property type="component" value="Chromosome 2"/>
</dbReference>
<evidence type="ECO:0000256" key="1">
    <source>
        <dbReference type="SAM" id="MobiDB-lite"/>
    </source>
</evidence>
<reference evidence="2 3" key="1">
    <citation type="journal article" date="2011" name="Nat. Biotechnol.">
        <title>Comparative genomic analysis of the thermophilic biomass-degrading fungi Myceliophthora thermophila and Thielavia terrestris.</title>
        <authorList>
            <person name="Berka R.M."/>
            <person name="Grigoriev I.V."/>
            <person name="Otillar R."/>
            <person name="Salamov A."/>
            <person name="Grimwood J."/>
            <person name="Reid I."/>
            <person name="Ishmael N."/>
            <person name="John T."/>
            <person name="Darmond C."/>
            <person name="Moisan M.-C."/>
            <person name="Henrissat B."/>
            <person name="Coutinho P.M."/>
            <person name="Lombard V."/>
            <person name="Natvig D.O."/>
            <person name="Lindquist E."/>
            <person name="Schmutz J."/>
            <person name="Lucas S."/>
            <person name="Harris P."/>
            <person name="Powlowski J."/>
            <person name="Bellemare A."/>
            <person name="Taylor D."/>
            <person name="Butler G."/>
            <person name="de Vries R.P."/>
            <person name="Allijn I.E."/>
            <person name="van den Brink J."/>
            <person name="Ushinsky S."/>
            <person name="Storms R."/>
            <person name="Powell A.J."/>
            <person name="Paulsen I.T."/>
            <person name="Elbourne L.D.H."/>
            <person name="Baker S.E."/>
            <person name="Magnuson J."/>
            <person name="LaBoissiere S."/>
            <person name="Clutterbuck A.J."/>
            <person name="Martinez D."/>
            <person name="Wogulis M."/>
            <person name="de Leon A.L."/>
            <person name="Rey M.W."/>
            <person name="Tsang A."/>
        </authorList>
    </citation>
    <scope>NUCLEOTIDE SEQUENCE [LARGE SCALE GENOMIC DNA]</scope>
    <source>
        <strain evidence="3">ATCC 42464 / BCRC 31852 / DSM 1799</strain>
    </source>
</reference>
<dbReference type="RefSeq" id="XP_003661518.1">
    <property type="nucleotide sequence ID" value="XM_003661470.1"/>
</dbReference>
<name>G2Q8S8_THET4</name>
<feature type="compositionally biased region" description="Low complexity" evidence="1">
    <location>
        <begin position="54"/>
        <end position="63"/>
    </location>
</feature>
<feature type="region of interest" description="Disordered" evidence="1">
    <location>
        <begin position="30"/>
        <end position="92"/>
    </location>
</feature>
<dbReference type="InParanoid" id="G2Q8S8"/>
<dbReference type="GeneID" id="11510323"/>
<sequence>MPPKSREYYLTTSSSRDFAWFLFKAAGARTQSKKLAPPSPNAVPKARRAKMAEPKLALLPPAEAKARKQAPPQSRPEPAKPRKQAKPKRAGLKSVGLWSDWYVSEDRSYFWRARMSHNETWDYQFTPGYQEPAPADKITPNPSSGESSQPQSPIPEKRPGSSNPNVSQGPASPKSSLRTILTTSTGRPTEDLSASTSRTLVTLPKEVEDSSQSGTAPVPLAAETKKNPSGSGTKSNEARRASSTRSPVLRLLQEGRSRKNRARAEAARSGADNTAGMGMPDAADVTGKRKQHPRAAHAGNGGNGSGAATVVAGNRTSSAFAKKLRAKVKSEKELKVDPKKRVRTWLKGVEVDWAPIPLDAQGFPIYR</sequence>
<gene>
    <name evidence="2" type="ORF">MYCTH_2057781</name>
</gene>
<feature type="compositionally biased region" description="Basic residues" evidence="1">
    <location>
        <begin position="81"/>
        <end position="91"/>
    </location>
</feature>
<feature type="compositionally biased region" description="Polar residues" evidence="1">
    <location>
        <begin position="160"/>
        <end position="200"/>
    </location>
</feature>
<evidence type="ECO:0000313" key="3">
    <source>
        <dbReference type="Proteomes" id="UP000007322"/>
    </source>
</evidence>
<dbReference type="HOGENOM" id="CLU_067365_0_0_1"/>
<dbReference type="EMBL" id="CP003003">
    <property type="protein sequence ID" value="AEO56273.1"/>
    <property type="molecule type" value="Genomic_DNA"/>
</dbReference>
<dbReference type="OMA" id="EVEDGNQ"/>
<feature type="compositionally biased region" description="Low complexity" evidence="1">
    <location>
        <begin position="140"/>
        <end position="151"/>
    </location>
</feature>
<protein>
    <submittedName>
        <fullName evidence="2">Uncharacterized protein</fullName>
    </submittedName>
</protein>
<dbReference type="AlphaFoldDB" id="G2Q8S8"/>
<dbReference type="VEuPathDB" id="FungiDB:MYCTH_2057781"/>
<evidence type="ECO:0000313" key="2">
    <source>
        <dbReference type="EMBL" id="AEO56273.1"/>
    </source>
</evidence>
<feature type="compositionally biased region" description="Polar residues" evidence="1">
    <location>
        <begin position="227"/>
        <end position="246"/>
    </location>
</feature>
<proteinExistence type="predicted"/>
<feature type="region of interest" description="Disordered" evidence="1">
    <location>
        <begin position="124"/>
        <end position="310"/>
    </location>
</feature>
<keyword evidence="3" id="KW-1185">Reference proteome</keyword>
<dbReference type="OrthoDB" id="4571639at2759"/>
<dbReference type="eggNOG" id="ENOG502T4US">
    <property type="taxonomic scope" value="Eukaryota"/>
</dbReference>
<accession>G2Q8S8</accession>